<proteinExistence type="predicted"/>
<sequence length="135" mass="14180">MVLPLPPAVSALEARLGLPAGTLQGEDKTRAEAALDDAATLALAEVSATKATAWTADCPKVVYLVVLKAARREFENPRGLESESLGEHQVGLTDTSGVYLTGREIAQIRRAATGRSGGFVGTVRTPSAYYDPLTP</sequence>
<dbReference type="RefSeq" id="YP_010678191.1">
    <property type="nucleotide sequence ID" value="NC_071032.1"/>
</dbReference>
<dbReference type="Proteomes" id="UP001200740">
    <property type="component" value="Segment"/>
</dbReference>
<gene>
    <name evidence="1" type="primary">8</name>
    <name evidence="1" type="ORF">SEA_REEDO_8</name>
</gene>
<organism evidence="1 2">
    <name type="scientific">Arthrobacter phage Reedo</name>
    <dbReference type="NCBI Taxonomy" id="2910755"/>
    <lineage>
        <taxon>Viruses</taxon>
        <taxon>Duplodnaviria</taxon>
        <taxon>Heunggongvirae</taxon>
        <taxon>Uroviricota</taxon>
        <taxon>Caudoviricetes</taxon>
        <taxon>Casidaviridae</taxon>
        <taxon>Manhattanvirus</taxon>
        <taxon>Manhattanvirus reedo</taxon>
    </lineage>
</organism>
<reference evidence="1" key="1">
    <citation type="submission" date="2021-11" db="EMBL/GenBank/DDBJ databases">
        <authorList>
            <person name="Furlong K.P."/>
            <person name="Elkbouli M."/>
            <person name="Barwitzki K."/>
            <person name="Hastings E.M."/>
            <person name="Saal A.P."/>
            <person name="Sandouka T."/>
            <person name="Tran A."/>
            <person name="Tremblay V."/>
            <person name="Williams E.C."/>
            <person name="Giles L.L."/>
            <person name="McCarthy L."/>
            <person name="Wheaton K.A."/>
            <person name="Chan K."/>
            <person name="Rudner A.D."/>
            <person name="Beyer A.R."/>
            <person name="Chong R.A."/>
            <person name="Edgington N.P."/>
            <person name="Freise A.C."/>
            <person name="Garcia Costas A.M."/>
            <person name="Gibb B.P."/>
            <person name="Klyczek K.K."/>
            <person name="Swerdlow S.J."/>
            <person name="Garlena R.A."/>
            <person name="Russell D.A."/>
            <person name="Jacobs-Sera D."/>
            <person name="Hatfull G.F."/>
        </authorList>
    </citation>
    <scope>NUCLEOTIDE SEQUENCE</scope>
</reference>
<dbReference type="KEGG" id="vg:77954584"/>
<evidence type="ECO:0000313" key="2">
    <source>
        <dbReference type="Proteomes" id="UP001200740"/>
    </source>
</evidence>
<dbReference type="GeneID" id="77954584"/>
<accession>A0AA49GYT7</accession>
<evidence type="ECO:0000313" key="1">
    <source>
        <dbReference type="EMBL" id="UJQ86798.1"/>
    </source>
</evidence>
<protein>
    <submittedName>
        <fullName evidence="1">Head-to-tail adaptor</fullName>
    </submittedName>
</protein>
<dbReference type="EMBL" id="OL455896">
    <property type="protein sequence ID" value="UJQ86798.1"/>
    <property type="molecule type" value="Genomic_DNA"/>
</dbReference>
<name>A0AA49GYT7_9CAUD</name>
<keyword evidence="2" id="KW-1185">Reference proteome</keyword>